<protein>
    <submittedName>
        <fullName evidence="3">Polyisoprenoid-binding protein YceI</fullName>
    </submittedName>
</protein>
<evidence type="ECO:0000256" key="1">
    <source>
        <dbReference type="SAM" id="SignalP"/>
    </source>
</evidence>
<dbReference type="Gene3D" id="2.40.128.110">
    <property type="entry name" value="Lipid/polyisoprenoid-binding, YceI-like"/>
    <property type="match status" value="1"/>
</dbReference>
<dbReference type="InterPro" id="IPR036761">
    <property type="entry name" value="TTHA0802/YceI-like_sf"/>
</dbReference>
<evidence type="ECO:0000259" key="2">
    <source>
        <dbReference type="SMART" id="SM00867"/>
    </source>
</evidence>
<dbReference type="AlphaFoldDB" id="A0A1Y6C783"/>
<dbReference type="RefSeq" id="WP_085277170.1">
    <property type="nucleotide sequence ID" value="NZ_FXAG01000018.1"/>
</dbReference>
<evidence type="ECO:0000313" key="3">
    <source>
        <dbReference type="EMBL" id="SMF40340.1"/>
    </source>
</evidence>
<keyword evidence="4" id="KW-1185">Reference proteome</keyword>
<dbReference type="PANTHER" id="PTHR34406">
    <property type="entry name" value="PROTEIN YCEI"/>
    <property type="match status" value="1"/>
</dbReference>
<feature type="domain" description="Lipid/polyisoprenoid-binding YceI-like" evidence="2">
    <location>
        <begin position="24"/>
        <end position="187"/>
    </location>
</feature>
<dbReference type="SUPFAM" id="SSF101874">
    <property type="entry name" value="YceI-like"/>
    <property type="match status" value="1"/>
</dbReference>
<feature type="chain" id="PRO_5012193180" evidence="1">
    <location>
        <begin position="21"/>
        <end position="190"/>
    </location>
</feature>
<dbReference type="SMART" id="SM00867">
    <property type="entry name" value="YceI"/>
    <property type="match status" value="1"/>
</dbReference>
<proteinExistence type="predicted"/>
<reference evidence="4" key="1">
    <citation type="submission" date="2017-04" db="EMBL/GenBank/DDBJ databases">
        <authorList>
            <person name="Varghese N."/>
            <person name="Submissions S."/>
        </authorList>
    </citation>
    <scope>NUCLEOTIDE SEQUENCE [LARGE SCALE GENOMIC DNA]</scope>
    <source>
        <strain evidence="4">DSM 22618</strain>
    </source>
</reference>
<name>A0A1Y6C783_9NEIS</name>
<organism evidence="3 4">
    <name type="scientific">Pseudogulbenkiania subflava DSM 22618</name>
    <dbReference type="NCBI Taxonomy" id="1123014"/>
    <lineage>
        <taxon>Bacteria</taxon>
        <taxon>Pseudomonadati</taxon>
        <taxon>Pseudomonadota</taxon>
        <taxon>Betaproteobacteria</taxon>
        <taxon>Neisseriales</taxon>
        <taxon>Chromobacteriaceae</taxon>
        <taxon>Pseudogulbenkiania</taxon>
    </lineage>
</organism>
<dbReference type="Pfam" id="PF04264">
    <property type="entry name" value="YceI"/>
    <property type="match status" value="1"/>
</dbReference>
<gene>
    <name evidence="3" type="ORF">SAMN02745746_03037</name>
</gene>
<dbReference type="Proteomes" id="UP000192920">
    <property type="component" value="Unassembled WGS sequence"/>
</dbReference>
<sequence>MMKQTLIAAALAGLSTAALAAPVTYNVDPTHTFAQYEVNHLGFSVQSGTFTKTSGKVELDSAAKKGAVDITIDADSLQTFLPDRDKHLKSKDFFNVTQYPTITFKSKNLEFAGDKLTALKGDLTILGVTKPVTLKVTQFGGKPNPMTGKQTYGANAETVIKRSDFGMKTFLPAIADDVVLKVAIEAVKAE</sequence>
<dbReference type="STRING" id="1123014.SAMN02745746_03037"/>
<dbReference type="EMBL" id="FXAG01000018">
    <property type="protein sequence ID" value="SMF40340.1"/>
    <property type="molecule type" value="Genomic_DNA"/>
</dbReference>
<feature type="signal peptide" evidence="1">
    <location>
        <begin position="1"/>
        <end position="20"/>
    </location>
</feature>
<dbReference type="InterPro" id="IPR007372">
    <property type="entry name" value="Lipid/polyisoprenoid-bd_YceI"/>
</dbReference>
<evidence type="ECO:0000313" key="4">
    <source>
        <dbReference type="Proteomes" id="UP000192920"/>
    </source>
</evidence>
<dbReference type="PANTHER" id="PTHR34406:SF1">
    <property type="entry name" value="PROTEIN YCEI"/>
    <property type="match status" value="1"/>
</dbReference>
<accession>A0A1Y6C783</accession>
<keyword evidence="1" id="KW-0732">Signal</keyword>